<dbReference type="EMBL" id="KE346347">
    <property type="protein sequence ID" value="EXC34116.1"/>
    <property type="molecule type" value="Genomic_DNA"/>
</dbReference>
<evidence type="ECO:0000313" key="3">
    <source>
        <dbReference type="Proteomes" id="UP000030645"/>
    </source>
</evidence>
<feature type="region of interest" description="Disordered" evidence="1">
    <location>
        <begin position="1"/>
        <end position="40"/>
    </location>
</feature>
<accession>W9SB88</accession>
<proteinExistence type="predicted"/>
<name>W9SB88_9ROSA</name>
<organism evidence="2 3">
    <name type="scientific">Morus notabilis</name>
    <dbReference type="NCBI Taxonomy" id="981085"/>
    <lineage>
        <taxon>Eukaryota</taxon>
        <taxon>Viridiplantae</taxon>
        <taxon>Streptophyta</taxon>
        <taxon>Embryophyta</taxon>
        <taxon>Tracheophyta</taxon>
        <taxon>Spermatophyta</taxon>
        <taxon>Magnoliopsida</taxon>
        <taxon>eudicotyledons</taxon>
        <taxon>Gunneridae</taxon>
        <taxon>Pentapetalae</taxon>
        <taxon>rosids</taxon>
        <taxon>fabids</taxon>
        <taxon>Rosales</taxon>
        <taxon>Moraceae</taxon>
        <taxon>Moreae</taxon>
        <taxon>Morus</taxon>
    </lineage>
</organism>
<gene>
    <name evidence="2" type="ORF">L484_010574</name>
</gene>
<sequence>MATPVTSAPPSTTIPSSSSIANQSSPNQTTPPQRNFNLNQTSIPRFNFQTPLYSAANTIPTFFPQNTQIQFQPNYPLTFPQYLPI</sequence>
<evidence type="ECO:0000256" key="1">
    <source>
        <dbReference type="SAM" id="MobiDB-lite"/>
    </source>
</evidence>
<reference evidence="3" key="1">
    <citation type="submission" date="2013-01" db="EMBL/GenBank/DDBJ databases">
        <title>Draft Genome Sequence of a Mulberry Tree, Morus notabilis C.K. Schneid.</title>
        <authorList>
            <person name="He N."/>
            <person name="Zhao S."/>
        </authorList>
    </citation>
    <scope>NUCLEOTIDE SEQUENCE</scope>
</reference>
<keyword evidence="3" id="KW-1185">Reference proteome</keyword>
<feature type="compositionally biased region" description="Polar residues" evidence="1">
    <location>
        <begin position="30"/>
        <end position="40"/>
    </location>
</feature>
<protein>
    <submittedName>
        <fullName evidence="2">Uncharacterized protein</fullName>
    </submittedName>
</protein>
<feature type="compositionally biased region" description="Low complexity" evidence="1">
    <location>
        <begin position="1"/>
        <end position="28"/>
    </location>
</feature>
<dbReference type="Proteomes" id="UP000030645">
    <property type="component" value="Unassembled WGS sequence"/>
</dbReference>
<dbReference type="AlphaFoldDB" id="W9SB88"/>
<evidence type="ECO:0000313" key="2">
    <source>
        <dbReference type="EMBL" id="EXC34116.1"/>
    </source>
</evidence>